<dbReference type="AlphaFoldDB" id="A0AAE3DJ19"/>
<dbReference type="PANTHER" id="PTHR48098">
    <property type="entry name" value="ENTEROCHELIN ESTERASE-RELATED"/>
    <property type="match status" value="1"/>
</dbReference>
<dbReference type="RefSeq" id="WP_308450515.1">
    <property type="nucleotide sequence ID" value="NZ_JAJEPU010000004.1"/>
</dbReference>
<keyword evidence="2" id="KW-1185">Reference proteome</keyword>
<sequence length="254" mass="29483">MVKKWEITIPQFTGNESRRAYIYLPESYEWDPERRYPVLYMFDGHNVFFDWDATYGKCWGMKEYMDQSKTQMIVTAVECNRGADNGRLSEYSPFDFSDVNYGKFKGRGRETMEWFVREFKPYIDQNYRTIPDREHTYIAGSSMGGLMSLYAVSAFNDVFSKAVALSPSIWTAPGKIAKMIRETNYGPDTTVYLDYGSEELGYREKASDQFAKVTGLMIKKGVFVSSRIIPGGTHSEASWERQIPFFMEALNYQR</sequence>
<reference evidence="1" key="1">
    <citation type="submission" date="2021-10" db="EMBL/GenBank/DDBJ databases">
        <title>Anaerobic single-cell dispensing facilitates the cultivation of human gut bacteria.</title>
        <authorList>
            <person name="Afrizal A."/>
        </authorList>
    </citation>
    <scope>NUCLEOTIDE SEQUENCE</scope>
    <source>
        <strain evidence="1">CLA-AA-H274</strain>
    </source>
</reference>
<dbReference type="InterPro" id="IPR029058">
    <property type="entry name" value="AB_hydrolase_fold"/>
</dbReference>
<gene>
    <name evidence="1" type="ORF">LKD32_02245</name>
</gene>
<organism evidence="1 2">
    <name type="scientific">Brotaphodocola catenula</name>
    <dbReference type="NCBI Taxonomy" id="2885361"/>
    <lineage>
        <taxon>Bacteria</taxon>
        <taxon>Bacillati</taxon>
        <taxon>Bacillota</taxon>
        <taxon>Clostridia</taxon>
        <taxon>Lachnospirales</taxon>
        <taxon>Lachnospiraceae</taxon>
        <taxon>Brotaphodocola</taxon>
    </lineage>
</organism>
<dbReference type="SUPFAM" id="SSF53474">
    <property type="entry name" value="alpha/beta-Hydrolases"/>
    <property type="match status" value="1"/>
</dbReference>
<keyword evidence="1" id="KW-0378">Hydrolase</keyword>
<name>A0AAE3DJ19_9FIRM</name>
<proteinExistence type="predicted"/>
<protein>
    <submittedName>
        <fullName evidence="1">Alpha/beta hydrolase</fullName>
    </submittedName>
</protein>
<dbReference type="Gene3D" id="3.40.50.1820">
    <property type="entry name" value="alpha/beta hydrolase"/>
    <property type="match status" value="1"/>
</dbReference>
<dbReference type="GO" id="GO:0016787">
    <property type="term" value="F:hydrolase activity"/>
    <property type="evidence" value="ECO:0007669"/>
    <property type="project" value="UniProtKB-KW"/>
</dbReference>
<dbReference type="PANTHER" id="PTHR48098:SF6">
    <property type="entry name" value="FERRI-BACILLIBACTIN ESTERASE BESA"/>
    <property type="match status" value="1"/>
</dbReference>
<dbReference type="Pfam" id="PF00756">
    <property type="entry name" value="Esterase"/>
    <property type="match status" value="1"/>
</dbReference>
<evidence type="ECO:0000313" key="1">
    <source>
        <dbReference type="EMBL" id="MCC2163712.1"/>
    </source>
</evidence>
<dbReference type="Proteomes" id="UP001198962">
    <property type="component" value="Unassembled WGS sequence"/>
</dbReference>
<accession>A0AAE3DJ19</accession>
<dbReference type="InterPro" id="IPR050583">
    <property type="entry name" value="Mycobacterial_A85_antigen"/>
</dbReference>
<dbReference type="EMBL" id="JAJEPU010000004">
    <property type="protein sequence ID" value="MCC2163712.1"/>
    <property type="molecule type" value="Genomic_DNA"/>
</dbReference>
<evidence type="ECO:0000313" key="2">
    <source>
        <dbReference type="Proteomes" id="UP001198962"/>
    </source>
</evidence>
<dbReference type="InterPro" id="IPR000801">
    <property type="entry name" value="Esterase-like"/>
</dbReference>
<comment type="caution">
    <text evidence="1">The sequence shown here is derived from an EMBL/GenBank/DDBJ whole genome shotgun (WGS) entry which is preliminary data.</text>
</comment>